<dbReference type="InterPro" id="IPR001647">
    <property type="entry name" value="HTH_TetR"/>
</dbReference>
<feature type="domain" description="HTH tetR-type" evidence="5">
    <location>
        <begin position="19"/>
        <end position="79"/>
    </location>
</feature>
<gene>
    <name evidence="6" type="ORF">ACFSVL_35525</name>
</gene>
<dbReference type="EMBL" id="JBHUKS010000027">
    <property type="protein sequence ID" value="MFD2472752.1"/>
    <property type="molecule type" value="Genomic_DNA"/>
</dbReference>
<evidence type="ECO:0000313" key="7">
    <source>
        <dbReference type="Proteomes" id="UP001597483"/>
    </source>
</evidence>
<dbReference type="PANTHER" id="PTHR30055:SF234">
    <property type="entry name" value="HTH-TYPE TRANSCRIPTIONAL REGULATOR BETI"/>
    <property type="match status" value="1"/>
</dbReference>
<keyword evidence="2 4" id="KW-0238">DNA-binding</keyword>
<dbReference type="InterPro" id="IPR009057">
    <property type="entry name" value="Homeodomain-like_sf"/>
</dbReference>
<dbReference type="PANTHER" id="PTHR30055">
    <property type="entry name" value="HTH-TYPE TRANSCRIPTIONAL REGULATOR RUTR"/>
    <property type="match status" value="1"/>
</dbReference>
<comment type="caution">
    <text evidence="6">The sequence shown here is derived from an EMBL/GenBank/DDBJ whole genome shotgun (WGS) entry which is preliminary data.</text>
</comment>
<dbReference type="Pfam" id="PF00440">
    <property type="entry name" value="TetR_N"/>
    <property type="match status" value="1"/>
</dbReference>
<dbReference type="PRINTS" id="PR00455">
    <property type="entry name" value="HTHTETR"/>
</dbReference>
<reference evidence="7" key="1">
    <citation type="journal article" date="2019" name="Int. J. Syst. Evol. Microbiol.">
        <title>The Global Catalogue of Microorganisms (GCM) 10K type strain sequencing project: providing services to taxonomists for standard genome sequencing and annotation.</title>
        <authorList>
            <consortium name="The Broad Institute Genomics Platform"/>
            <consortium name="The Broad Institute Genome Sequencing Center for Infectious Disease"/>
            <person name="Wu L."/>
            <person name="Ma J."/>
        </authorList>
    </citation>
    <scope>NUCLEOTIDE SEQUENCE [LARGE SCALE GENOMIC DNA]</scope>
    <source>
        <strain evidence="7">CGMCC 4.7641</strain>
    </source>
</reference>
<feature type="DNA-binding region" description="H-T-H motif" evidence="4">
    <location>
        <begin position="42"/>
        <end position="61"/>
    </location>
</feature>
<evidence type="ECO:0000256" key="2">
    <source>
        <dbReference type="ARBA" id="ARBA00023125"/>
    </source>
</evidence>
<dbReference type="InterPro" id="IPR050109">
    <property type="entry name" value="HTH-type_TetR-like_transc_reg"/>
</dbReference>
<evidence type="ECO:0000313" key="6">
    <source>
        <dbReference type="EMBL" id="MFD2472752.1"/>
    </source>
</evidence>
<proteinExistence type="predicted"/>
<dbReference type="PROSITE" id="PS50977">
    <property type="entry name" value="HTH_TETR_2"/>
    <property type="match status" value="1"/>
</dbReference>
<keyword evidence="1" id="KW-0805">Transcription regulation</keyword>
<dbReference type="Proteomes" id="UP001597483">
    <property type="component" value="Unassembled WGS sequence"/>
</dbReference>
<evidence type="ECO:0000256" key="4">
    <source>
        <dbReference type="PROSITE-ProRule" id="PRU00335"/>
    </source>
</evidence>
<sequence length="216" mass="23315">MKDQVKADARAEFGAARIARTEALVVAAARELFLEHGYAATALTQVARRAGVAPRTVYVRFGTKAALFRRVIDEALVGDAEPIEVAHRPRAQDAMTAGTLRERLDALVDVTAGIADRAGALLEVAAQAEGAEPEIAEAAQSGRRETALLCKEFWSRAAEDGLLESTVDIEQLAVTTDALLCADTMVHLRRANGWSAAEYGPWLREALRTLLHPRTS</sequence>
<keyword evidence="3" id="KW-0804">Transcription</keyword>
<evidence type="ECO:0000256" key="3">
    <source>
        <dbReference type="ARBA" id="ARBA00023163"/>
    </source>
</evidence>
<dbReference type="SUPFAM" id="SSF46689">
    <property type="entry name" value="Homeodomain-like"/>
    <property type="match status" value="1"/>
</dbReference>
<evidence type="ECO:0000259" key="5">
    <source>
        <dbReference type="PROSITE" id="PS50977"/>
    </source>
</evidence>
<dbReference type="RefSeq" id="WP_378310688.1">
    <property type="nucleotide sequence ID" value="NZ_JBHUKS010000027.1"/>
</dbReference>
<keyword evidence="7" id="KW-1185">Reference proteome</keyword>
<evidence type="ECO:0000256" key="1">
    <source>
        <dbReference type="ARBA" id="ARBA00023015"/>
    </source>
</evidence>
<name>A0ABW5HHY6_9PSEU</name>
<dbReference type="Gene3D" id="1.10.357.10">
    <property type="entry name" value="Tetracycline Repressor, domain 2"/>
    <property type="match status" value="1"/>
</dbReference>
<organism evidence="6 7">
    <name type="scientific">Amycolatopsis silviterrae</name>
    <dbReference type="NCBI Taxonomy" id="1656914"/>
    <lineage>
        <taxon>Bacteria</taxon>
        <taxon>Bacillati</taxon>
        <taxon>Actinomycetota</taxon>
        <taxon>Actinomycetes</taxon>
        <taxon>Pseudonocardiales</taxon>
        <taxon>Pseudonocardiaceae</taxon>
        <taxon>Amycolatopsis</taxon>
    </lineage>
</organism>
<protein>
    <submittedName>
        <fullName evidence="6">TetR/AcrR family transcriptional regulator</fullName>
    </submittedName>
</protein>
<accession>A0ABW5HHY6</accession>